<dbReference type="InterPro" id="IPR049511">
    <property type="entry name" value="PGH-like_rpt"/>
</dbReference>
<name>A0A8J7U732_9BACT</name>
<accession>A0A8J7U732</accession>
<feature type="signal peptide" evidence="1">
    <location>
        <begin position="1"/>
        <end position="26"/>
    </location>
</feature>
<proteinExistence type="predicted"/>
<dbReference type="Pfam" id="PF17660">
    <property type="entry name" value="BTRD1"/>
    <property type="match status" value="2"/>
</dbReference>
<dbReference type="RefSeq" id="WP_207860966.1">
    <property type="nucleotide sequence ID" value="NZ_JAFREP010000021.1"/>
</dbReference>
<comment type="caution">
    <text evidence="2">The sequence shown here is derived from an EMBL/GenBank/DDBJ whole genome shotgun (WGS) entry which is preliminary data.</text>
</comment>
<dbReference type="AlphaFoldDB" id="A0A8J7U732"/>
<gene>
    <name evidence="2" type="ORF">J3U88_21110</name>
</gene>
<evidence type="ECO:0000313" key="2">
    <source>
        <dbReference type="EMBL" id="MBO1320991.1"/>
    </source>
</evidence>
<organism evidence="2 3">
    <name type="scientific">Acanthopleuribacter pedis</name>
    <dbReference type="NCBI Taxonomy" id="442870"/>
    <lineage>
        <taxon>Bacteria</taxon>
        <taxon>Pseudomonadati</taxon>
        <taxon>Acidobacteriota</taxon>
        <taxon>Holophagae</taxon>
        <taxon>Acanthopleuribacterales</taxon>
        <taxon>Acanthopleuribacteraceae</taxon>
        <taxon>Acanthopleuribacter</taxon>
    </lineage>
</organism>
<reference evidence="2" key="1">
    <citation type="submission" date="2021-03" db="EMBL/GenBank/DDBJ databases">
        <authorList>
            <person name="Wang G."/>
        </authorList>
    </citation>
    <scope>NUCLEOTIDE SEQUENCE</scope>
    <source>
        <strain evidence="2">KCTC 12899</strain>
    </source>
</reference>
<sequence>MMFPRWMMSFLVALLTWVLSTPPGTAEDDPLVTYHLGVYLETDQPAAVQPALQLDWPAFQHLLHTRWDQGYQVVDLEIAPDNEHFSAVFGWGSAKQEIRVGATQAAFAQHLTKQTQRGFTLTDLEVTRDPHGRMRYAGVWTHLDEPRLVSYNMSYSQFMNLNAARQAMGWELVDVESAASEALTFHYAAIWQAAGAPTLWIAPTSWPDFHATYHDLHGQGFRLIDMEQQADGRYFGVFVASCAPDYLWAGRTFMGSPAGVSELSGPMLGPEHLIDYEVIQDPHQSADHPEKTPPGRTACGWVDTLNWGGLITLLYTTINEYPLQADIDGIPKNLRLHNTGSAGPED</sequence>
<dbReference type="EMBL" id="JAFREP010000021">
    <property type="protein sequence ID" value="MBO1320991.1"/>
    <property type="molecule type" value="Genomic_DNA"/>
</dbReference>
<protein>
    <submittedName>
        <fullName evidence="2">Uncharacterized protein</fullName>
    </submittedName>
</protein>
<evidence type="ECO:0000256" key="1">
    <source>
        <dbReference type="SAM" id="SignalP"/>
    </source>
</evidence>
<evidence type="ECO:0000313" key="3">
    <source>
        <dbReference type="Proteomes" id="UP000664417"/>
    </source>
</evidence>
<feature type="chain" id="PRO_5035210831" evidence="1">
    <location>
        <begin position="27"/>
        <end position="346"/>
    </location>
</feature>
<keyword evidence="3" id="KW-1185">Reference proteome</keyword>
<dbReference type="Proteomes" id="UP000664417">
    <property type="component" value="Unassembled WGS sequence"/>
</dbReference>
<keyword evidence="1" id="KW-0732">Signal</keyword>